<accession>E8TFH1</accession>
<dbReference type="GeneID" id="90992865"/>
<sequence>MELHWFSPVVPVRTEKVGITLGVSNVETAAEELMKWPERGPKWNKAVQLCIDCFEDRASPQDVQKAFEEAAKEQGMLRSL</sequence>
<protein>
    <recommendedName>
        <fullName evidence="3">DUF982 domain-containing protein</fullName>
    </recommendedName>
</protein>
<reference evidence="2" key="1">
    <citation type="submission" date="2011-01" db="EMBL/GenBank/DDBJ databases">
        <title>Complete sequence of chromosome of Mesorhizobium ciceri bv. biserrulae WSM1271.</title>
        <authorList>
            <person name="Lucas S."/>
            <person name="Copeland A."/>
            <person name="Lapidus A."/>
            <person name="Cheng J.-F."/>
            <person name="Goodwin L."/>
            <person name="Pitluck S."/>
            <person name="Teshima H."/>
            <person name="Detter J.C."/>
            <person name="Han C."/>
            <person name="Tapia R."/>
            <person name="Land M."/>
            <person name="Hauser L."/>
            <person name="Kyrpides N."/>
            <person name="Ivanova N."/>
            <person name="Nandasena K."/>
            <person name="Reeve W.G."/>
            <person name="Howieson J.G."/>
            <person name="O'Hara G."/>
            <person name="Tiwari R.P."/>
            <person name="Woyke T."/>
        </authorList>
    </citation>
    <scope>NUCLEOTIDE SEQUENCE [LARGE SCALE GENOMIC DNA]</scope>
    <source>
        <strain evidence="2">HAMBI 2942 / LMG 23838 / WSM1271</strain>
    </source>
</reference>
<proteinExistence type="predicted"/>
<dbReference type="Pfam" id="PF06169">
    <property type="entry name" value="DUF982"/>
    <property type="match status" value="1"/>
</dbReference>
<dbReference type="STRING" id="765698.Mesci_5537"/>
<organism evidence="1 2">
    <name type="scientific">Mesorhizobium ciceri biovar biserrulae (strain HAMBI 2942 / LMG 23838 / WSM1271)</name>
    <dbReference type="NCBI Taxonomy" id="765698"/>
    <lineage>
        <taxon>Bacteria</taxon>
        <taxon>Pseudomonadati</taxon>
        <taxon>Pseudomonadota</taxon>
        <taxon>Alphaproteobacteria</taxon>
        <taxon>Hyphomicrobiales</taxon>
        <taxon>Phyllobacteriaceae</taxon>
        <taxon>Mesorhizobium</taxon>
    </lineage>
</organism>
<dbReference type="Gene3D" id="6.10.250.730">
    <property type="match status" value="1"/>
</dbReference>
<evidence type="ECO:0000313" key="1">
    <source>
        <dbReference type="EMBL" id="ADV14634.1"/>
    </source>
</evidence>
<dbReference type="AlphaFoldDB" id="E8TFH1"/>
<dbReference type="HOGENOM" id="CLU_2585585_0_0_5"/>
<name>E8TFH1_MESCW</name>
<evidence type="ECO:0000313" key="2">
    <source>
        <dbReference type="Proteomes" id="UP000007471"/>
    </source>
</evidence>
<dbReference type="RefSeq" id="WP_013533285.1">
    <property type="nucleotide sequence ID" value="NC_014923.1"/>
</dbReference>
<gene>
    <name evidence="1" type="ordered locus">Mesci_5537</name>
</gene>
<dbReference type="Proteomes" id="UP000007471">
    <property type="component" value="Chromosome"/>
</dbReference>
<dbReference type="EMBL" id="CP002447">
    <property type="protein sequence ID" value="ADV14634.1"/>
    <property type="molecule type" value="Genomic_DNA"/>
</dbReference>
<dbReference type="InterPro" id="IPR010385">
    <property type="entry name" value="DUF982"/>
</dbReference>
<evidence type="ECO:0008006" key="3">
    <source>
        <dbReference type="Google" id="ProtNLM"/>
    </source>
</evidence>
<dbReference type="KEGG" id="mci:Mesci_5537"/>
<dbReference type="OrthoDB" id="8083621at2"/>